<dbReference type="EMBL" id="FZOC01000003">
    <property type="protein sequence ID" value="SNR87778.1"/>
    <property type="molecule type" value="Genomic_DNA"/>
</dbReference>
<keyword evidence="1" id="KW-1133">Transmembrane helix</keyword>
<evidence type="ECO:0000256" key="1">
    <source>
        <dbReference type="SAM" id="Phobius"/>
    </source>
</evidence>
<dbReference type="AlphaFoldDB" id="A0A238ZY10"/>
<reference evidence="2 3" key="1">
    <citation type="submission" date="2017-06" db="EMBL/GenBank/DDBJ databases">
        <authorList>
            <person name="Kim H.J."/>
            <person name="Triplett B.A."/>
        </authorList>
    </citation>
    <scope>NUCLEOTIDE SEQUENCE [LARGE SCALE GENOMIC DNA]</scope>
    <source>
        <strain evidence="2 3">DSM 13116</strain>
    </source>
</reference>
<gene>
    <name evidence="2" type="ORF">SAMN04488503_1671</name>
</gene>
<dbReference type="InterPro" id="IPR012902">
    <property type="entry name" value="N_methyl_site"/>
</dbReference>
<keyword evidence="1" id="KW-0812">Transmembrane</keyword>
<dbReference type="Pfam" id="PF07963">
    <property type="entry name" value="N_methyl"/>
    <property type="match status" value="1"/>
</dbReference>
<proteinExistence type="predicted"/>
<sequence>MEQKKQNRREGGFTLIELISVIIILGILAAVVVPKYFDMTDKAQSAAYKGAMSEGMARFNMAYAQYIMNTNAVPTDIPGVLATPSYLGTGAETDTGVNIGDYNMQYVKSATELQVTLRSKGGATVLSTMTTAWPNSN</sequence>
<dbReference type="SUPFAM" id="SSF54523">
    <property type="entry name" value="Pili subunits"/>
    <property type="match status" value="1"/>
</dbReference>
<dbReference type="RefSeq" id="WP_089273648.1">
    <property type="nucleotide sequence ID" value="NZ_FZOC01000003.1"/>
</dbReference>
<dbReference type="PROSITE" id="PS00409">
    <property type="entry name" value="PROKAR_NTER_METHYL"/>
    <property type="match status" value="1"/>
</dbReference>
<keyword evidence="3" id="KW-1185">Reference proteome</keyword>
<dbReference type="NCBIfam" id="TIGR02532">
    <property type="entry name" value="IV_pilin_GFxxxE"/>
    <property type="match status" value="1"/>
</dbReference>
<dbReference type="OrthoDB" id="5459763at2"/>
<evidence type="ECO:0000313" key="2">
    <source>
        <dbReference type="EMBL" id="SNR87778.1"/>
    </source>
</evidence>
<name>A0A238ZY10_9BACT</name>
<accession>A0A238ZY10</accession>
<protein>
    <submittedName>
        <fullName evidence="2">Type IV pilin N-term methylation site GFxxxE</fullName>
    </submittedName>
</protein>
<keyword evidence="1" id="KW-0472">Membrane</keyword>
<dbReference type="Proteomes" id="UP000198324">
    <property type="component" value="Unassembled WGS sequence"/>
</dbReference>
<dbReference type="Gene3D" id="3.30.700.10">
    <property type="entry name" value="Glycoprotein, Type 4 Pilin"/>
    <property type="match status" value="1"/>
</dbReference>
<dbReference type="InterPro" id="IPR045584">
    <property type="entry name" value="Pilin-like"/>
</dbReference>
<evidence type="ECO:0000313" key="3">
    <source>
        <dbReference type="Proteomes" id="UP000198324"/>
    </source>
</evidence>
<organism evidence="2 3">
    <name type="scientific">Humidesulfovibrio mexicanus</name>
    <dbReference type="NCBI Taxonomy" id="147047"/>
    <lineage>
        <taxon>Bacteria</taxon>
        <taxon>Pseudomonadati</taxon>
        <taxon>Thermodesulfobacteriota</taxon>
        <taxon>Desulfovibrionia</taxon>
        <taxon>Desulfovibrionales</taxon>
        <taxon>Desulfovibrionaceae</taxon>
        <taxon>Humidesulfovibrio</taxon>
    </lineage>
</organism>
<feature type="transmembrane region" description="Helical" evidence="1">
    <location>
        <begin position="12"/>
        <end position="33"/>
    </location>
</feature>